<organism evidence="2 3">
    <name type="scientific">Funneliformis mosseae</name>
    <name type="common">Endomycorrhizal fungus</name>
    <name type="synonym">Glomus mosseae</name>
    <dbReference type="NCBI Taxonomy" id="27381"/>
    <lineage>
        <taxon>Eukaryota</taxon>
        <taxon>Fungi</taxon>
        <taxon>Fungi incertae sedis</taxon>
        <taxon>Mucoromycota</taxon>
        <taxon>Glomeromycotina</taxon>
        <taxon>Glomeromycetes</taxon>
        <taxon>Glomerales</taxon>
        <taxon>Glomeraceae</taxon>
        <taxon>Funneliformis</taxon>
    </lineage>
</organism>
<name>A0A9N9GA88_FUNMO</name>
<feature type="region of interest" description="Disordered" evidence="1">
    <location>
        <begin position="62"/>
        <end position="93"/>
    </location>
</feature>
<comment type="caution">
    <text evidence="2">The sequence shown here is derived from an EMBL/GenBank/DDBJ whole genome shotgun (WGS) entry which is preliminary data.</text>
</comment>
<protein>
    <submittedName>
        <fullName evidence="2">7776_t:CDS:1</fullName>
    </submittedName>
</protein>
<proteinExistence type="predicted"/>
<accession>A0A9N9GA88</accession>
<evidence type="ECO:0000313" key="2">
    <source>
        <dbReference type="EMBL" id="CAG8595886.1"/>
    </source>
</evidence>
<reference evidence="2" key="1">
    <citation type="submission" date="2021-06" db="EMBL/GenBank/DDBJ databases">
        <authorList>
            <person name="Kallberg Y."/>
            <person name="Tangrot J."/>
            <person name="Rosling A."/>
        </authorList>
    </citation>
    <scope>NUCLEOTIDE SEQUENCE</scope>
    <source>
        <strain evidence="2">87-6 pot B 2015</strain>
    </source>
</reference>
<feature type="compositionally biased region" description="Basic and acidic residues" evidence="1">
    <location>
        <begin position="74"/>
        <end position="88"/>
    </location>
</feature>
<dbReference type="Proteomes" id="UP000789375">
    <property type="component" value="Unassembled WGS sequence"/>
</dbReference>
<keyword evidence="3" id="KW-1185">Reference proteome</keyword>
<evidence type="ECO:0000313" key="3">
    <source>
        <dbReference type="Proteomes" id="UP000789375"/>
    </source>
</evidence>
<gene>
    <name evidence="2" type="ORF">FMOSSE_LOCUS8687</name>
</gene>
<sequence>MPGTTDIAILTKGYSSRFGQQVNGCKVTIELKQGLIPKHDFKHKESFFQQIISLTMMFSHTSNKKANDTGNTRNTERELDRFDNESPPKRRKQLNTFNMQISDITNFNDFADTMPDIEVMSKMIERYKREI</sequence>
<dbReference type="EMBL" id="CAJVPP010002312">
    <property type="protein sequence ID" value="CAG8595886.1"/>
    <property type="molecule type" value="Genomic_DNA"/>
</dbReference>
<evidence type="ECO:0000256" key="1">
    <source>
        <dbReference type="SAM" id="MobiDB-lite"/>
    </source>
</evidence>
<dbReference type="AlphaFoldDB" id="A0A9N9GA88"/>